<accession>A0A9X1VNA1</accession>
<dbReference type="PROSITE" id="PS51257">
    <property type="entry name" value="PROKAR_LIPOPROTEIN"/>
    <property type="match status" value="1"/>
</dbReference>
<gene>
    <name evidence="2" type="ORF">MC378_08430</name>
</gene>
<comment type="caution">
    <text evidence="2">The sequence shown here is derived from an EMBL/GenBank/DDBJ whole genome shotgun (WGS) entry which is preliminary data.</text>
</comment>
<feature type="chain" id="PRO_5040909333" evidence="1">
    <location>
        <begin position="25"/>
        <end position="224"/>
    </location>
</feature>
<feature type="signal peptide" evidence="1">
    <location>
        <begin position="1"/>
        <end position="24"/>
    </location>
</feature>
<evidence type="ECO:0000313" key="2">
    <source>
        <dbReference type="EMBL" id="MCI2229190.1"/>
    </source>
</evidence>
<proteinExistence type="predicted"/>
<dbReference type="Proteomes" id="UP001139369">
    <property type="component" value="Unassembled WGS sequence"/>
</dbReference>
<keyword evidence="3" id="KW-1185">Reference proteome</keyword>
<dbReference type="NCBIfam" id="NF033852">
    <property type="entry name" value="fulvocin_rel"/>
    <property type="match status" value="1"/>
</dbReference>
<organism evidence="2 3">
    <name type="scientific">Polaribacter marinus</name>
    <dbReference type="NCBI Taxonomy" id="2916838"/>
    <lineage>
        <taxon>Bacteria</taxon>
        <taxon>Pseudomonadati</taxon>
        <taxon>Bacteroidota</taxon>
        <taxon>Flavobacteriia</taxon>
        <taxon>Flavobacteriales</taxon>
        <taxon>Flavobacteriaceae</taxon>
    </lineage>
</organism>
<keyword evidence="1" id="KW-0732">Signal</keyword>
<sequence length="224" mass="25983">MKKVIFFSRLICTVILSLFFTSCSESVDHEFSYDSKINAWVKTNKKEILNYSRDDIKLFSEKKQKAILRIMPANKKKEIWQEKVDYILKMNLSKEEKVFLKLFTETFKEIDYKSPISKEFTEELDKKVTLGAKKFNWSKEFVHNTFFTIKDVNLVENDFVSKEDKLEARGGEQDNCNCTPSFWGCTGYNNDCSKPDKCETNNGDCGVWGTSNCTGYCTGDLTQN</sequence>
<protein>
    <submittedName>
        <fullName evidence="2">Bacteriocin fulvocin C-related protein</fullName>
    </submittedName>
</protein>
<evidence type="ECO:0000256" key="1">
    <source>
        <dbReference type="SAM" id="SignalP"/>
    </source>
</evidence>
<dbReference type="AlphaFoldDB" id="A0A9X1VNA1"/>
<dbReference type="EMBL" id="JAKQYM010000005">
    <property type="protein sequence ID" value="MCI2229190.1"/>
    <property type="molecule type" value="Genomic_DNA"/>
</dbReference>
<dbReference type="RefSeq" id="WP_242178321.1">
    <property type="nucleotide sequence ID" value="NZ_JAKQYM010000005.1"/>
</dbReference>
<reference evidence="2" key="1">
    <citation type="submission" date="2022-02" db="EMBL/GenBank/DDBJ databases">
        <title>Polaribacter sp. MSW13, isolated from seawater.</title>
        <authorList>
            <person name="Kristyanto S."/>
            <person name="Jung J."/>
            <person name="Jeon C.O."/>
        </authorList>
    </citation>
    <scope>NUCLEOTIDE SEQUENCE</scope>
    <source>
        <strain evidence="2">MSW13</strain>
    </source>
</reference>
<evidence type="ECO:0000313" key="3">
    <source>
        <dbReference type="Proteomes" id="UP001139369"/>
    </source>
</evidence>
<name>A0A9X1VNA1_9FLAO</name>